<sequence>MKYPILAAALLVALAAVRPAWGQALAGEHQFIRDTVILEQYVLCREDSDEDTDSKLQRASRFIAEEFMAANVRAAALQFAVGARLAIREYHQRLLLFGQRSAICADNILGVPELLTRALR</sequence>
<reference evidence="2 3" key="1">
    <citation type="submission" date="2021-05" db="EMBL/GenBank/DDBJ databases">
        <title>Roseococcus sp. XZZS9, whole genome shotgun sequencing project.</title>
        <authorList>
            <person name="Zhao G."/>
            <person name="Shen L."/>
        </authorList>
    </citation>
    <scope>NUCLEOTIDE SEQUENCE [LARGE SCALE GENOMIC DNA]</scope>
    <source>
        <strain evidence="2 3">XZZS9</strain>
    </source>
</reference>
<comment type="caution">
    <text evidence="2">The sequence shown here is derived from an EMBL/GenBank/DDBJ whole genome shotgun (WGS) entry which is preliminary data.</text>
</comment>
<organism evidence="2 3">
    <name type="scientific">Roseococcus pinisoli</name>
    <dbReference type="NCBI Taxonomy" id="2835040"/>
    <lineage>
        <taxon>Bacteria</taxon>
        <taxon>Pseudomonadati</taxon>
        <taxon>Pseudomonadota</taxon>
        <taxon>Alphaproteobacteria</taxon>
        <taxon>Acetobacterales</taxon>
        <taxon>Roseomonadaceae</taxon>
        <taxon>Roseococcus</taxon>
    </lineage>
</organism>
<dbReference type="EMBL" id="JAHCDA010000002">
    <property type="protein sequence ID" value="MBS7812204.1"/>
    <property type="molecule type" value="Genomic_DNA"/>
</dbReference>
<feature type="signal peptide" evidence="1">
    <location>
        <begin position="1"/>
        <end position="26"/>
    </location>
</feature>
<accession>A0ABS5QET4</accession>
<proteinExistence type="predicted"/>
<dbReference type="RefSeq" id="WP_213670830.1">
    <property type="nucleotide sequence ID" value="NZ_JAHCDA010000002.1"/>
</dbReference>
<dbReference type="Proteomes" id="UP000766336">
    <property type="component" value="Unassembled WGS sequence"/>
</dbReference>
<gene>
    <name evidence="2" type="ORF">KHU32_14730</name>
</gene>
<evidence type="ECO:0000313" key="3">
    <source>
        <dbReference type="Proteomes" id="UP000766336"/>
    </source>
</evidence>
<evidence type="ECO:0000256" key="1">
    <source>
        <dbReference type="SAM" id="SignalP"/>
    </source>
</evidence>
<evidence type="ECO:0000313" key="2">
    <source>
        <dbReference type="EMBL" id="MBS7812204.1"/>
    </source>
</evidence>
<keyword evidence="3" id="KW-1185">Reference proteome</keyword>
<keyword evidence="1" id="KW-0732">Signal</keyword>
<name>A0ABS5QET4_9PROT</name>
<protein>
    <submittedName>
        <fullName evidence="2">Uncharacterized protein</fullName>
    </submittedName>
</protein>
<feature type="chain" id="PRO_5046268003" evidence="1">
    <location>
        <begin position="27"/>
        <end position="120"/>
    </location>
</feature>